<dbReference type="InterPro" id="IPR036772">
    <property type="entry name" value="SRCR-like_dom_sf"/>
</dbReference>
<keyword evidence="8" id="KW-0325">Glycoprotein</keyword>
<feature type="chain" id="PRO_5029779146" description="SRCR domain-containing protein" evidence="10">
    <location>
        <begin position="23"/>
        <end position="169"/>
    </location>
</feature>
<reference evidence="13" key="1">
    <citation type="submission" date="2015-02" db="EMBL/GenBank/DDBJ databases">
        <title>Genome sequencing for Strongylocentrotus purpuratus.</title>
        <authorList>
            <person name="Murali S."/>
            <person name="Liu Y."/>
            <person name="Vee V."/>
            <person name="English A."/>
            <person name="Wang M."/>
            <person name="Skinner E."/>
            <person name="Han Y."/>
            <person name="Muzny D.M."/>
            <person name="Worley K.C."/>
            <person name="Gibbs R.A."/>
        </authorList>
    </citation>
    <scope>NUCLEOTIDE SEQUENCE</scope>
</reference>
<dbReference type="PROSITE" id="PS50287">
    <property type="entry name" value="SRCR_2"/>
    <property type="match status" value="1"/>
</dbReference>
<dbReference type="EnsemblMetazoa" id="XM_001179710">
    <property type="protein sequence ID" value="XP_001179710"/>
    <property type="gene ID" value="LOC752624"/>
</dbReference>
<keyword evidence="13" id="KW-1185">Reference proteome</keyword>
<feature type="disulfide bond" evidence="9">
    <location>
        <begin position="103"/>
        <end position="113"/>
    </location>
</feature>
<evidence type="ECO:0000256" key="4">
    <source>
        <dbReference type="ARBA" id="ARBA00022737"/>
    </source>
</evidence>
<name>A0A7M7G0V3_STRPU</name>
<evidence type="ECO:0000256" key="1">
    <source>
        <dbReference type="ARBA" id="ARBA00004167"/>
    </source>
</evidence>
<keyword evidence="3 10" id="KW-0732">Signal</keyword>
<dbReference type="InParanoid" id="A0A7M7G0V3"/>
<keyword evidence="5" id="KW-1133">Transmembrane helix</keyword>
<comment type="subcellular location">
    <subcellularLocation>
        <location evidence="1">Membrane</location>
        <topology evidence="1">Single-pass membrane protein</topology>
    </subcellularLocation>
</comment>
<dbReference type="Gene3D" id="3.10.250.10">
    <property type="entry name" value="SRCR-like domain"/>
    <property type="match status" value="1"/>
</dbReference>
<dbReference type="RefSeq" id="XP_001179710.2">
    <property type="nucleotide sequence ID" value="XM_001179710.4"/>
</dbReference>
<dbReference type="PRINTS" id="PR00258">
    <property type="entry name" value="SPERACTRCPTR"/>
</dbReference>
<dbReference type="OMA" id="YANSITV"/>
<dbReference type="GeneID" id="752624"/>
<evidence type="ECO:0000256" key="9">
    <source>
        <dbReference type="PROSITE-ProRule" id="PRU00196"/>
    </source>
</evidence>
<dbReference type="FunFam" id="3.10.250.10:FF:000016">
    <property type="entry name" value="Scavenger receptor cysteine-rich protein type 12"/>
    <property type="match status" value="1"/>
</dbReference>
<keyword evidence="6" id="KW-0472">Membrane</keyword>
<evidence type="ECO:0000256" key="7">
    <source>
        <dbReference type="ARBA" id="ARBA00023157"/>
    </source>
</evidence>
<dbReference type="GO" id="GO:0016020">
    <property type="term" value="C:membrane"/>
    <property type="evidence" value="ECO:0007669"/>
    <property type="project" value="UniProtKB-SubCell"/>
</dbReference>
<dbReference type="KEGG" id="spu:752624"/>
<proteinExistence type="predicted"/>
<evidence type="ECO:0000256" key="5">
    <source>
        <dbReference type="ARBA" id="ARBA00022989"/>
    </source>
</evidence>
<evidence type="ECO:0000256" key="8">
    <source>
        <dbReference type="ARBA" id="ARBA00023180"/>
    </source>
</evidence>
<keyword evidence="4" id="KW-0677">Repeat</keyword>
<dbReference type="OrthoDB" id="536948at2759"/>
<keyword evidence="2" id="KW-0812">Transmembrane</keyword>
<accession>A0A7M7G0V3</accession>
<reference evidence="12" key="2">
    <citation type="submission" date="2021-01" db="UniProtKB">
        <authorList>
            <consortium name="EnsemblMetazoa"/>
        </authorList>
    </citation>
    <scope>IDENTIFICATION</scope>
</reference>
<protein>
    <recommendedName>
        <fullName evidence="11">SRCR domain-containing protein</fullName>
    </recommendedName>
</protein>
<dbReference type="PANTHER" id="PTHR48071">
    <property type="entry name" value="SRCR DOMAIN-CONTAINING PROTEIN"/>
    <property type="match status" value="1"/>
</dbReference>
<evidence type="ECO:0000259" key="11">
    <source>
        <dbReference type="PROSITE" id="PS50287"/>
    </source>
</evidence>
<dbReference type="AlphaFoldDB" id="A0A7M7G0V3"/>
<evidence type="ECO:0000256" key="2">
    <source>
        <dbReference type="ARBA" id="ARBA00022692"/>
    </source>
</evidence>
<organism evidence="12 13">
    <name type="scientific">Strongylocentrotus purpuratus</name>
    <name type="common">Purple sea urchin</name>
    <dbReference type="NCBI Taxonomy" id="7668"/>
    <lineage>
        <taxon>Eukaryota</taxon>
        <taxon>Metazoa</taxon>
        <taxon>Echinodermata</taxon>
        <taxon>Eleutherozoa</taxon>
        <taxon>Echinozoa</taxon>
        <taxon>Echinoidea</taxon>
        <taxon>Euechinoidea</taxon>
        <taxon>Echinacea</taxon>
        <taxon>Camarodonta</taxon>
        <taxon>Echinidea</taxon>
        <taxon>Strongylocentrotidae</taxon>
        <taxon>Strongylocentrotus</taxon>
    </lineage>
</organism>
<dbReference type="SUPFAM" id="SSF56487">
    <property type="entry name" value="SRCR-like"/>
    <property type="match status" value="1"/>
</dbReference>
<dbReference type="Pfam" id="PF00530">
    <property type="entry name" value="SRCR"/>
    <property type="match status" value="1"/>
</dbReference>
<keyword evidence="7 9" id="KW-1015">Disulfide bond</keyword>
<feature type="signal peptide" evidence="10">
    <location>
        <begin position="1"/>
        <end position="22"/>
    </location>
</feature>
<evidence type="ECO:0000313" key="12">
    <source>
        <dbReference type="EnsemblMetazoa" id="XP_001179710"/>
    </source>
</evidence>
<dbReference type="PANTHER" id="PTHR48071:SF18">
    <property type="entry name" value="DELETED IN MALIGNANT BRAIN TUMORS 1 PROTEIN-RELATED"/>
    <property type="match status" value="1"/>
</dbReference>
<dbReference type="Proteomes" id="UP000007110">
    <property type="component" value="Unassembled WGS sequence"/>
</dbReference>
<comment type="caution">
    <text evidence="9">Lacks conserved residue(s) required for the propagation of feature annotation.</text>
</comment>
<sequence length="169" mass="18529">MAAMKLILVLCFLFGLFSVSSAIRQYEVRFKAMTSSPYPHDGRPEVYIDGAWGTICASDWDMNDAEVVCRELNKGYANSITVSGTLPAVTGDVGNECLHRVKCYGHESLLSECEVLDKTTRSGTNDKGIVCYPPSSDAGLRLNYGPDKYSGWVEVKLSSGSWSKLYGSF</sequence>
<feature type="domain" description="SRCR" evidence="11">
    <location>
        <begin position="28"/>
        <end position="132"/>
    </location>
</feature>
<dbReference type="InterPro" id="IPR001190">
    <property type="entry name" value="SRCR"/>
</dbReference>
<evidence type="ECO:0000256" key="6">
    <source>
        <dbReference type="ARBA" id="ARBA00023136"/>
    </source>
</evidence>
<dbReference type="SMART" id="SM00202">
    <property type="entry name" value="SR"/>
    <property type="match status" value="1"/>
</dbReference>
<evidence type="ECO:0000256" key="10">
    <source>
        <dbReference type="SAM" id="SignalP"/>
    </source>
</evidence>
<evidence type="ECO:0000313" key="13">
    <source>
        <dbReference type="Proteomes" id="UP000007110"/>
    </source>
</evidence>
<evidence type="ECO:0000256" key="3">
    <source>
        <dbReference type="ARBA" id="ARBA00022729"/>
    </source>
</evidence>